<name>B0DRB2_LACBS</name>
<dbReference type="KEGG" id="lbc:LACBIDRAFT_332021"/>
<evidence type="ECO:0000313" key="2">
    <source>
        <dbReference type="EMBL" id="EDR02754.1"/>
    </source>
</evidence>
<sequence length="859" mass="95912">MSEVSSKMSDLHWLLQNSRIVIIVREIYAVDNLEPAPDAFGRRPYYEKRRYASNGAVIIESEQLIKSSTLAVEGPSNETPVLERLAPDTSDRLLAGGNTSNGGNACGIRIQGNGSVRMEGRNSFGVSGSKNSTGIAVDDSGRVEMTATSDTSLDVNGQGNVYGMRTRDIGAARMEGRSDIVVSGSQNATGIAVENSSRVKMTPTSDTRIRVNGQDRRPLGTFRKLWLMWLGCGEKGIDLSKDVVVVESEAKVLPTLLMASTSHLKCLTRTHISDIFSSELAGEDRSVDVGTVGRATNSVVLEEQSTWICGRSQLRVLLLVWKKDGHEPQAGVVIGGRLSRVEFGLRSQELSISLFLQVRPARSITPAHNLRNTCVDVDYETSHSQCPLMKDDRRMAMMESQLGYQEATHIIYYRLYTKDGPLESNSLIYSNDHFISRIVSSSVRPPHTAASLMRYLCKMEGLALQKCILFQSLSELTALENSIHLPLRGTTGPGASDLDPMALVVDKCPTERRSQVTSGVETQELFEREQRYVYYRVYDDDGEIVSKRSFDENNPSLGRVNTLSVPPPHTVSSLKNHIVISEGLFGHNVKLFEDEGNESAMNDSDALTLLSETFPGCIEDRPIAITYESGTENGSADNDDPNEIQIRELKEALAQIKREFEEANLTHARELDEVREAWKQAEEAHKREINWARLVNMHATWRQTPLGDWLNYPLPRSSADFRSFRWLIKYYLPVYPPDAQQSTKFSTFALEGGSRACRISIYNSTVQFKGKNAKIDIAGFHESYGIVMKGGSKVDMEFGNKKAPLSRRRRKRNDRFLRARMHRIGIPELPVRLDYSTLPLNSESMPMRDVNLSLVVDIQ</sequence>
<keyword evidence="3" id="KW-1185">Reference proteome</keyword>
<dbReference type="AlphaFoldDB" id="B0DRB2"/>
<evidence type="ECO:0000256" key="1">
    <source>
        <dbReference type="SAM" id="Coils"/>
    </source>
</evidence>
<feature type="coiled-coil region" evidence="1">
    <location>
        <begin position="646"/>
        <end position="673"/>
    </location>
</feature>
<dbReference type="Proteomes" id="UP000001194">
    <property type="component" value="Unassembled WGS sequence"/>
</dbReference>
<gene>
    <name evidence="2" type="ORF">LACBIDRAFT_332021</name>
</gene>
<keyword evidence="1" id="KW-0175">Coiled coil</keyword>
<dbReference type="EMBL" id="DS547128">
    <property type="protein sequence ID" value="EDR02754.1"/>
    <property type="molecule type" value="Genomic_DNA"/>
</dbReference>
<dbReference type="GeneID" id="6082101"/>
<evidence type="ECO:0000313" key="3">
    <source>
        <dbReference type="Proteomes" id="UP000001194"/>
    </source>
</evidence>
<dbReference type="RefSeq" id="XP_001886464.1">
    <property type="nucleotide sequence ID" value="XM_001886429.1"/>
</dbReference>
<accession>B0DRB2</accession>
<dbReference type="InParanoid" id="B0DRB2"/>
<dbReference type="OrthoDB" id="2995174at2759"/>
<organism evidence="3">
    <name type="scientific">Laccaria bicolor (strain S238N-H82 / ATCC MYA-4686)</name>
    <name type="common">Bicoloured deceiver</name>
    <name type="synonym">Laccaria laccata var. bicolor</name>
    <dbReference type="NCBI Taxonomy" id="486041"/>
    <lineage>
        <taxon>Eukaryota</taxon>
        <taxon>Fungi</taxon>
        <taxon>Dikarya</taxon>
        <taxon>Basidiomycota</taxon>
        <taxon>Agaricomycotina</taxon>
        <taxon>Agaricomycetes</taxon>
        <taxon>Agaricomycetidae</taxon>
        <taxon>Agaricales</taxon>
        <taxon>Agaricineae</taxon>
        <taxon>Hydnangiaceae</taxon>
        <taxon>Laccaria</taxon>
    </lineage>
</organism>
<protein>
    <submittedName>
        <fullName evidence="2">Predicted protein</fullName>
    </submittedName>
</protein>
<proteinExistence type="predicted"/>
<dbReference type="HOGENOM" id="CLU_332897_0_0_1"/>
<reference evidence="2 3" key="1">
    <citation type="journal article" date="2008" name="Nature">
        <title>The genome of Laccaria bicolor provides insights into mycorrhizal symbiosis.</title>
        <authorList>
            <person name="Martin F."/>
            <person name="Aerts A."/>
            <person name="Ahren D."/>
            <person name="Brun A."/>
            <person name="Danchin E.G.J."/>
            <person name="Duchaussoy F."/>
            <person name="Gibon J."/>
            <person name="Kohler A."/>
            <person name="Lindquist E."/>
            <person name="Pereda V."/>
            <person name="Salamov A."/>
            <person name="Shapiro H.J."/>
            <person name="Wuyts J."/>
            <person name="Blaudez D."/>
            <person name="Buee M."/>
            <person name="Brokstein P."/>
            <person name="Canbaeck B."/>
            <person name="Cohen D."/>
            <person name="Courty P.E."/>
            <person name="Coutinho P.M."/>
            <person name="Delaruelle C."/>
            <person name="Detter J.C."/>
            <person name="Deveau A."/>
            <person name="DiFazio S."/>
            <person name="Duplessis S."/>
            <person name="Fraissinet-Tachet L."/>
            <person name="Lucic E."/>
            <person name="Frey-Klett P."/>
            <person name="Fourrey C."/>
            <person name="Feussner I."/>
            <person name="Gay G."/>
            <person name="Grimwood J."/>
            <person name="Hoegger P.J."/>
            <person name="Jain P."/>
            <person name="Kilaru S."/>
            <person name="Labbe J."/>
            <person name="Lin Y.C."/>
            <person name="Legue V."/>
            <person name="Le Tacon F."/>
            <person name="Marmeisse R."/>
            <person name="Melayah D."/>
            <person name="Montanini B."/>
            <person name="Muratet M."/>
            <person name="Nehls U."/>
            <person name="Niculita-Hirzel H."/>
            <person name="Oudot-Le Secq M.P."/>
            <person name="Peter M."/>
            <person name="Quesneville H."/>
            <person name="Rajashekar B."/>
            <person name="Reich M."/>
            <person name="Rouhier N."/>
            <person name="Schmutz J."/>
            <person name="Yin T."/>
            <person name="Chalot M."/>
            <person name="Henrissat B."/>
            <person name="Kuees U."/>
            <person name="Lucas S."/>
            <person name="Van de Peer Y."/>
            <person name="Podila G.K."/>
            <person name="Polle A."/>
            <person name="Pukkila P.J."/>
            <person name="Richardson P.M."/>
            <person name="Rouze P."/>
            <person name="Sanders I.R."/>
            <person name="Stajich J.E."/>
            <person name="Tunlid A."/>
            <person name="Tuskan G."/>
            <person name="Grigoriev I.V."/>
        </authorList>
    </citation>
    <scope>NUCLEOTIDE SEQUENCE [LARGE SCALE GENOMIC DNA]</scope>
    <source>
        <strain evidence="3">S238N-H82 / ATCC MYA-4686</strain>
    </source>
</reference>